<keyword evidence="6" id="KW-0539">Nucleus</keyword>
<comment type="caution">
    <text evidence="8">The sequence shown here is derived from an EMBL/GenBank/DDBJ whole genome shotgun (WGS) entry which is preliminary data.</text>
</comment>
<dbReference type="Gene3D" id="4.10.240.10">
    <property type="entry name" value="Zn(2)-C6 fungal-type DNA-binding domain"/>
    <property type="match status" value="1"/>
</dbReference>
<dbReference type="Pfam" id="PF11951">
    <property type="entry name" value="Fungal_trans_2"/>
    <property type="match status" value="1"/>
</dbReference>
<comment type="subcellular location">
    <subcellularLocation>
        <location evidence="1">Nucleus</location>
    </subcellularLocation>
</comment>
<dbReference type="EMBL" id="LJZO01000035">
    <property type="protein sequence ID" value="ROV92882.1"/>
    <property type="molecule type" value="Genomic_DNA"/>
</dbReference>
<evidence type="ECO:0000256" key="4">
    <source>
        <dbReference type="ARBA" id="ARBA00023125"/>
    </source>
</evidence>
<dbReference type="SUPFAM" id="SSF57701">
    <property type="entry name" value="Zn2/Cys6 DNA-binding domain"/>
    <property type="match status" value="1"/>
</dbReference>
<dbReference type="GO" id="GO:0045944">
    <property type="term" value="P:positive regulation of transcription by RNA polymerase II"/>
    <property type="evidence" value="ECO:0007669"/>
    <property type="project" value="TreeGrafter"/>
</dbReference>
<dbReference type="CDD" id="cd00067">
    <property type="entry name" value="GAL4"/>
    <property type="match status" value="1"/>
</dbReference>
<accession>A0A423VPF1</accession>
<dbReference type="SMART" id="SM00066">
    <property type="entry name" value="GAL4"/>
    <property type="match status" value="1"/>
</dbReference>
<dbReference type="InterPro" id="IPR036864">
    <property type="entry name" value="Zn2-C6_fun-type_DNA-bd_sf"/>
</dbReference>
<feature type="domain" description="Zn(2)-C6 fungal-type" evidence="7">
    <location>
        <begin position="17"/>
        <end position="45"/>
    </location>
</feature>
<dbReference type="GO" id="GO:0008270">
    <property type="term" value="F:zinc ion binding"/>
    <property type="evidence" value="ECO:0007669"/>
    <property type="project" value="InterPro"/>
</dbReference>
<dbReference type="PANTHER" id="PTHR37534:SF49">
    <property type="entry name" value="LYSINE BIOSYNTHESIS REGULATORY PROTEIN LYS14"/>
    <property type="match status" value="1"/>
</dbReference>
<evidence type="ECO:0000256" key="3">
    <source>
        <dbReference type="ARBA" id="ARBA00023015"/>
    </source>
</evidence>
<gene>
    <name evidence="8" type="ORF">VSDG_06358</name>
</gene>
<keyword evidence="2" id="KW-0862">Zinc</keyword>
<keyword evidence="5" id="KW-0804">Transcription</keyword>
<dbReference type="PROSITE" id="PS00463">
    <property type="entry name" value="ZN2_CY6_FUNGAL_1"/>
    <property type="match status" value="1"/>
</dbReference>
<organism evidence="8 9">
    <name type="scientific">Cytospora chrysosperma</name>
    <name type="common">Cytospora canker fungus</name>
    <name type="synonym">Sphaeria chrysosperma</name>
    <dbReference type="NCBI Taxonomy" id="252740"/>
    <lineage>
        <taxon>Eukaryota</taxon>
        <taxon>Fungi</taxon>
        <taxon>Dikarya</taxon>
        <taxon>Ascomycota</taxon>
        <taxon>Pezizomycotina</taxon>
        <taxon>Sordariomycetes</taxon>
        <taxon>Sordariomycetidae</taxon>
        <taxon>Diaporthales</taxon>
        <taxon>Cytosporaceae</taxon>
        <taxon>Cytospora</taxon>
    </lineage>
</organism>
<dbReference type="AlphaFoldDB" id="A0A423VPF1"/>
<evidence type="ECO:0000313" key="8">
    <source>
        <dbReference type="EMBL" id="ROV92882.1"/>
    </source>
</evidence>
<evidence type="ECO:0000313" key="9">
    <source>
        <dbReference type="Proteomes" id="UP000284375"/>
    </source>
</evidence>
<evidence type="ECO:0000256" key="2">
    <source>
        <dbReference type="ARBA" id="ARBA00022833"/>
    </source>
</evidence>
<dbReference type="Proteomes" id="UP000284375">
    <property type="component" value="Unassembled WGS sequence"/>
</dbReference>
<sequence length="580" mass="64414">MPRRGTPKGSRKRTRTGCQRCRLRKIKCDESKPICGQCQAKAFECHSMSTLKWEEDYLSRGLAFGRSGIWSKAGGPPTPEHRHFTSKSEDDMTWCVFPSIRPYSFVNATVRAPGGGLTTLEKARDTCMSVANGPLVHRKGSSKREDRSVTSNAQLLASSPEKRSFRNVKHVSDAGIIIPQPSLLPGLPVLHSTLLSYYLERLCPLTVASPMAQSPFASLIFQFSVSASSAVLNSLVALSACHIARRDASFKTIALRLGDGVLRYLKRRLEVEDNRQVAVDPQILVLMMVLCLIEIVNECDKRWLVHLKGARDLILVRRQALLSMTAKGRSPSNELVGFSERFFAYQDVIGRTACGEEPIFGGDFWATHATRNITDTWLGCSPELVSILCEITELSRKRAADAQAASSADFLLQSKLLQHRLDKLEQRVSDPDDDILQATAELKRLSASLYLDCALHDAHPTLPRVNVATSHILRLVSVLLERNIMAGLSWPIFVAAVELDPLEDLGWTPEETPAVPCHGRPFVLYALEKMAGSSVSNISQTRSVIEKVWHSRDMEVCSEDRGRNDWERYVAPLCHGLSLG</sequence>
<protein>
    <recommendedName>
        <fullName evidence="7">Zn(2)-C6 fungal-type domain-containing protein</fullName>
    </recommendedName>
</protein>
<keyword evidence="4" id="KW-0238">DNA-binding</keyword>
<dbReference type="Pfam" id="PF00172">
    <property type="entry name" value="Zn_clus"/>
    <property type="match status" value="1"/>
</dbReference>
<dbReference type="InterPro" id="IPR001138">
    <property type="entry name" value="Zn2Cys6_DnaBD"/>
</dbReference>
<dbReference type="PROSITE" id="PS50048">
    <property type="entry name" value="ZN2_CY6_FUNGAL_2"/>
    <property type="match status" value="1"/>
</dbReference>
<dbReference type="STRING" id="252740.A0A423VPF1"/>
<dbReference type="GO" id="GO:0000981">
    <property type="term" value="F:DNA-binding transcription factor activity, RNA polymerase II-specific"/>
    <property type="evidence" value="ECO:0007669"/>
    <property type="project" value="InterPro"/>
</dbReference>
<name>A0A423VPF1_CYTCH</name>
<proteinExistence type="predicted"/>
<reference evidence="8 9" key="1">
    <citation type="submission" date="2015-09" db="EMBL/GenBank/DDBJ databases">
        <title>Host preference determinants of Valsa canker pathogens revealed by comparative genomics.</title>
        <authorList>
            <person name="Yin Z."/>
            <person name="Huang L."/>
        </authorList>
    </citation>
    <scope>NUCLEOTIDE SEQUENCE [LARGE SCALE GENOMIC DNA]</scope>
    <source>
        <strain evidence="8 9">YSFL</strain>
    </source>
</reference>
<dbReference type="PANTHER" id="PTHR37534">
    <property type="entry name" value="TRANSCRIPTIONAL ACTIVATOR PROTEIN UGA3"/>
    <property type="match status" value="1"/>
</dbReference>
<keyword evidence="3" id="KW-0805">Transcription regulation</keyword>
<evidence type="ECO:0000256" key="5">
    <source>
        <dbReference type="ARBA" id="ARBA00023163"/>
    </source>
</evidence>
<evidence type="ECO:0000256" key="1">
    <source>
        <dbReference type="ARBA" id="ARBA00004123"/>
    </source>
</evidence>
<dbReference type="GO" id="GO:0005634">
    <property type="term" value="C:nucleus"/>
    <property type="evidence" value="ECO:0007669"/>
    <property type="project" value="UniProtKB-SubCell"/>
</dbReference>
<dbReference type="GO" id="GO:0000976">
    <property type="term" value="F:transcription cis-regulatory region binding"/>
    <property type="evidence" value="ECO:0007669"/>
    <property type="project" value="TreeGrafter"/>
</dbReference>
<dbReference type="OrthoDB" id="5069333at2759"/>
<keyword evidence="9" id="KW-1185">Reference proteome</keyword>
<dbReference type="InterPro" id="IPR021858">
    <property type="entry name" value="Fun_TF"/>
</dbReference>
<evidence type="ECO:0000256" key="6">
    <source>
        <dbReference type="ARBA" id="ARBA00023242"/>
    </source>
</evidence>
<evidence type="ECO:0000259" key="7">
    <source>
        <dbReference type="PROSITE" id="PS50048"/>
    </source>
</evidence>